<dbReference type="AlphaFoldDB" id="A0A0N5AHP3"/>
<evidence type="ECO:0000256" key="1">
    <source>
        <dbReference type="SAM" id="Phobius"/>
    </source>
</evidence>
<sequence>MEFIAQNSEKCIKWVGENIYLAKWLLLGITAILLLLSVETFASFLKIISEERKKRFHTPEIIKGSRRIIYENNRTLPSSISFGNPETDDKIPLKEYDAFSCSTRVV</sequence>
<keyword evidence="1" id="KW-0812">Transmembrane</keyword>
<organism evidence="2 3">
    <name type="scientific">Syphacia muris</name>
    <dbReference type="NCBI Taxonomy" id="451379"/>
    <lineage>
        <taxon>Eukaryota</taxon>
        <taxon>Metazoa</taxon>
        <taxon>Ecdysozoa</taxon>
        <taxon>Nematoda</taxon>
        <taxon>Chromadorea</taxon>
        <taxon>Rhabditida</taxon>
        <taxon>Spirurina</taxon>
        <taxon>Oxyuridomorpha</taxon>
        <taxon>Oxyuroidea</taxon>
        <taxon>Oxyuridae</taxon>
        <taxon>Syphacia</taxon>
    </lineage>
</organism>
<name>A0A0N5AHP3_9BILA</name>
<dbReference type="WBParaSite" id="SMUV_0000390001-mRNA-1">
    <property type="protein sequence ID" value="SMUV_0000390001-mRNA-1"/>
    <property type="gene ID" value="SMUV_0000390001"/>
</dbReference>
<keyword evidence="2" id="KW-1185">Reference proteome</keyword>
<evidence type="ECO:0000313" key="2">
    <source>
        <dbReference type="Proteomes" id="UP000046393"/>
    </source>
</evidence>
<protein>
    <submittedName>
        <fullName evidence="3">Uncharacterized protein</fullName>
    </submittedName>
</protein>
<feature type="transmembrane region" description="Helical" evidence="1">
    <location>
        <begin position="24"/>
        <end position="45"/>
    </location>
</feature>
<reference evidence="3" key="1">
    <citation type="submission" date="2017-02" db="UniProtKB">
        <authorList>
            <consortium name="WormBaseParasite"/>
        </authorList>
    </citation>
    <scope>IDENTIFICATION</scope>
</reference>
<keyword evidence="1" id="KW-0472">Membrane</keyword>
<dbReference type="Proteomes" id="UP000046393">
    <property type="component" value="Unplaced"/>
</dbReference>
<proteinExistence type="predicted"/>
<keyword evidence="1" id="KW-1133">Transmembrane helix</keyword>
<accession>A0A0N5AHP3</accession>
<evidence type="ECO:0000313" key="3">
    <source>
        <dbReference type="WBParaSite" id="SMUV_0000390001-mRNA-1"/>
    </source>
</evidence>